<evidence type="ECO:0000313" key="2">
    <source>
        <dbReference type="Proteomes" id="UP000295198"/>
    </source>
</evidence>
<sequence>MLRDPPLPVGDHQVVWPVRRDVTGVAGPTPEQARRPGWRQTSRGLYVPGSVDGDRVEQRIVEAGAIIRGYGAVSGWASLRWQGGYWFPGVRSDGTAAPVDLVTGGHALRPRDGIRISEERLSPTDLVAVDGLCVTSAVRSVCFMMRYARTLDAAVQVLDMAAYSDLVSLDEIAAYALDHPGWTGIPRCREAIVRADENSWSPMESAARSVWTDAAGLPRPLCNVPVFDVDGRHAGTPDLLDPAVGLVLEYDGALHLAGSQRARDVRRDEAYRSLGLEVLIVVASDLTNRHRLAERMIAAHDRAARLPRTPEWTLNRPAWWVSTDTVLQRRALVGLDRDRWLRLRLRTRLTHTQGIVPNV</sequence>
<protein>
    <recommendedName>
        <fullName evidence="3">DUF559 domain-containing protein</fullName>
    </recommendedName>
</protein>
<name>A0A4Q4ZBZ1_9ACTN</name>
<proteinExistence type="predicted"/>
<keyword evidence="2" id="KW-1185">Reference proteome</keyword>
<evidence type="ECO:0000313" key="1">
    <source>
        <dbReference type="EMBL" id="RYP85178.1"/>
    </source>
</evidence>
<reference evidence="1 2" key="1">
    <citation type="submission" date="2019-01" db="EMBL/GenBank/DDBJ databases">
        <title>Nocardioides guangzhouensis sp. nov., an actinobacterium isolated from soil.</title>
        <authorList>
            <person name="Fu Y."/>
            <person name="Cai Y."/>
            <person name="Lin Z."/>
            <person name="Chen P."/>
        </authorList>
    </citation>
    <scope>NUCLEOTIDE SEQUENCE [LARGE SCALE GENOMIC DNA]</scope>
    <source>
        <strain evidence="1 2">130</strain>
    </source>
</reference>
<evidence type="ECO:0008006" key="3">
    <source>
        <dbReference type="Google" id="ProtNLM"/>
    </source>
</evidence>
<organism evidence="1 2">
    <name type="scientific">Nocardioides guangzhouensis</name>
    <dbReference type="NCBI Taxonomy" id="2497878"/>
    <lineage>
        <taxon>Bacteria</taxon>
        <taxon>Bacillati</taxon>
        <taxon>Actinomycetota</taxon>
        <taxon>Actinomycetes</taxon>
        <taxon>Propionibacteriales</taxon>
        <taxon>Nocardioidaceae</taxon>
        <taxon>Nocardioides</taxon>
    </lineage>
</organism>
<dbReference type="Proteomes" id="UP000295198">
    <property type="component" value="Unassembled WGS sequence"/>
</dbReference>
<dbReference type="RefSeq" id="WP_134717960.1">
    <property type="nucleotide sequence ID" value="NZ_SDKM01000018.1"/>
</dbReference>
<dbReference type="EMBL" id="SDKM01000018">
    <property type="protein sequence ID" value="RYP85178.1"/>
    <property type="molecule type" value="Genomic_DNA"/>
</dbReference>
<dbReference type="AlphaFoldDB" id="A0A4Q4ZBZ1"/>
<dbReference type="OrthoDB" id="3771067at2"/>
<accession>A0A4Q4ZBZ1</accession>
<gene>
    <name evidence="1" type="ORF">EKO23_13035</name>
</gene>
<comment type="caution">
    <text evidence="1">The sequence shown here is derived from an EMBL/GenBank/DDBJ whole genome shotgun (WGS) entry which is preliminary data.</text>
</comment>